<comment type="cofactor">
    <cofactor evidence="1">
        <name>heme b</name>
        <dbReference type="ChEBI" id="CHEBI:60344"/>
    </cofactor>
</comment>
<evidence type="ECO:0000313" key="13">
    <source>
        <dbReference type="EMBL" id="NBN78376.1"/>
    </source>
</evidence>
<dbReference type="GO" id="GO:0009055">
    <property type="term" value="F:electron transfer activity"/>
    <property type="evidence" value="ECO:0007669"/>
    <property type="project" value="InterPro"/>
</dbReference>
<dbReference type="GO" id="GO:0022904">
    <property type="term" value="P:respiratory electron transport chain"/>
    <property type="evidence" value="ECO:0007669"/>
    <property type="project" value="InterPro"/>
</dbReference>
<dbReference type="PANTHER" id="PTHR30529">
    <property type="entry name" value="CYTOCHROME B561"/>
    <property type="match status" value="1"/>
</dbReference>
<keyword evidence="6" id="KW-0812">Transmembrane</keyword>
<keyword evidence="14" id="KW-1185">Reference proteome</keyword>
<evidence type="ECO:0000256" key="8">
    <source>
        <dbReference type="ARBA" id="ARBA00022982"/>
    </source>
</evidence>
<evidence type="ECO:0000313" key="14">
    <source>
        <dbReference type="Proteomes" id="UP000586722"/>
    </source>
</evidence>
<evidence type="ECO:0000256" key="6">
    <source>
        <dbReference type="ARBA" id="ARBA00022692"/>
    </source>
</evidence>
<dbReference type="GO" id="GO:0046872">
    <property type="term" value="F:metal ion binding"/>
    <property type="evidence" value="ECO:0007669"/>
    <property type="project" value="UniProtKB-KW"/>
</dbReference>
<dbReference type="PANTHER" id="PTHR30529:SF1">
    <property type="entry name" value="CYTOCHROME B561 HOMOLOG 2"/>
    <property type="match status" value="1"/>
</dbReference>
<dbReference type="InterPro" id="IPR052168">
    <property type="entry name" value="Cytochrome_b561_oxidase"/>
</dbReference>
<name>A0A7X5J9D6_9HYPH</name>
<evidence type="ECO:0000256" key="10">
    <source>
        <dbReference type="ARBA" id="ARBA00023004"/>
    </source>
</evidence>
<evidence type="ECO:0000256" key="5">
    <source>
        <dbReference type="ARBA" id="ARBA00022617"/>
    </source>
</evidence>
<proteinExistence type="inferred from homology"/>
<comment type="similarity">
    <text evidence="12">Belongs to the cytochrome b561 family.</text>
</comment>
<evidence type="ECO:0000256" key="12">
    <source>
        <dbReference type="ARBA" id="ARBA00037975"/>
    </source>
</evidence>
<organism evidence="13 14">
    <name type="scientific">Pannonibacter tanglangensis</name>
    <dbReference type="NCBI Taxonomy" id="2750084"/>
    <lineage>
        <taxon>Bacteria</taxon>
        <taxon>Pseudomonadati</taxon>
        <taxon>Pseudomonadota</taxon>
        <taxon>Alphaproteobacteria</taxon>
        <taxon>Hyphomicrobiales</taxon>
        <taxon>Stappiaceae</taxon>
        <taxon>Pannonibacter</taxon>
    </lineage>
</organism>
<dbReference type="Proteomes" id="UP000586722">
    <property type="component" value="Unassembled WGS sequence"/>
</dbReference>
<keyword evidence="7" id="KW-0479">Metal-binding</keyword>
<dbReference type="RefSeq" id="WP_161673911.1">
    <property type="nucleotide sequence ID" value="NZ_JAABLP010000001.1"/>
</dbReference>
<keyword evidence="3" id="KW-0813">Transport</keyword>
<sequence length="203" mass="22241">MLRNSSSGYGWVAIAFHWTMALMIIAMLALGMYMHRLPLTDPGTFALFQLHKSIGFVILGLAIFRLIWRFANPSPALPSAMPAWEKAAAHLGHIGLYALIFAIPLTGWLMVSASPWNIPTLLFGAVNVPHLPVPAALGTKAEAETLFKDLHELFAWLLILLLVAHVGAALKHHFLARDGVLVRMLRPASRTGAQDRPDAGQRV</sequence>
<dbReference type="Gene3D" id="1.20.950.20">
    <property type="entry name" value="Transmembrane di-heme cytochromes, Chain C"/>
    <property type="match status" value="1"/>
</dbReference>
<keyword evidence="4" id="KW-1003">Cell membrane</keyword>
<dbReference type="AlphaFoldDB" id="A0A7X5J9D6"/>
<keyword evidence="11" id="KW-0472">Membrane</keyword>
<dbReference type="Pfam" id="PF01292">
    <property type="entry name" value="Ni_hydr_CYTB"/>
    <property type="match status" value="1"/>
</dbReference>
<dbReference type="SUPFAM" id="SSF81342">
    <property type="entry name" value="Transmembrane di-heme cytochromes"/>
    <property type="match status" value="1"/>
</dbReference>
<comment type="subcellular location">
    <subcellularLocation>
        <location evidence="2">Cell membrane</location>
        <topology evidence="2">Multi-pass membrane protein</topology>
    </subcellularLocation>
</comment>
<evidence type="ECO:0000256" key="11">
    <source>
        <dbReference type="ARBA" id="ARBA00023136"/>
    </source>
</evidence>
<dbReference type="GO" id="GO:0005886">
    <property type="term" value="C:plasma membrane"/>
    <property type="evidence" value="ECO:0007669"/>
    <property type="project" value="UniProtKB-SubCell"/>
</dbReference>
<evidence type="ECO:0000256" key="4">
    <source>
        <dbReference type="ARBA" id="ARBA00022475"/>
    </source>
</evidence>
<accession>A0A7X5J9D6</accession>
<evidence type="ECO:0000256" key="3">
    <source>
        <dbReference type="ARBA" id="ARBA00022448"/>
    </source>
</evidence>
<keyword evidence="5" id="KW-0349">Heme</keyword>
<evidence type="ECO:0000256" key="2">
    <source>
        <dbReference type="ARBA" id="ARBA00004651"/>
    </source>
</evidence>
<evidence type="ECO:0000256" key="9">
    <source>
        <dbReference type="ARBA" id="ARBA00022989"/>
    </source>
</evidence>
<comment type="caution">
    <text evidence="13">The sequence shown here is derived from an EMBL/GenBank/DDBJ whole genome shotgun (WGS) entry which is preliminary data.</text>
</comment>
<dbReference type="InterPro" id="IPR011577">
    <property type="entry name" value="Cyt_b561_bac/Ni-Hgenase"/>
</dbReference>
<keyword evidence="9" id="KW-1133">Transmembrane helix</keyword>
<keyword evidence="8" id="KW-0249">Electron transport</keyword>
<dbReference type="EMBL" id="JAABLQ010000001">
    <property type="protein sequence ID" value="NBN78376.1"/>
    <property type="molecule type" value="Genomic_DNA"/>
</dbReference>
<evidence type="ECO:0000256" key="1">
    <source>
        <dbReference type="ARBA" id="ARBA00001970"/>
    </source>
</evidence>
<dbReference type="InterPro" id="IPR016174">
    <property type="entry name" value="Di-haem_cyt_TM"/>
</dbReference>
<reference evidence="14" key="1">
    <citation type="submission" date="2020-01" db="EMBL/GenBank/DDBJ databases">
        <authorList>
            <person name="Fang Y."/>
            <person name="Sun R."/>
            <person name="Nie L."/>
            <person name="He J."/>
            <person name="Hao L."/>
            <person name="Wang L."/>
            <person name="Su S."/>
            <person name="Lv E."/>
            <person name="Zhang Z."/>
            <person name="Xie R."/>
            <person name="Liu H."/>
        </authorList>
    </citation>
    <scope>NUCLEOTIDE SEQUENCE [LARGE SCALE GENOMIC DNA]</scope>
    <source>
        <strain evidence="14">XCT-53</strain>
    </source>
</reference>
<dbReference type="GO" id="GO:0020037">
    <property type="term" value="F:heme binding"/>
    <property type="evidence" value="ECO:0007669"/>
    <property type="project" value="TreeGrafter"/>
</dbReference>
<evidence type="ECO:0000256" key="7">
    <source>
        <dbReference type="ARBA" id="ARBA00022723"/>
    </source>
</evidence>
<keyword evidence="10" id="KW-0408">Iron</keyword>
<protein>
    <submittedName>
        <fullName evidence="13">Cytochrome b</fullName>
    </submittedName>
</protein>
<gene>
    <name evidence="13" type="ORF">GWI72_08865</name>
</gene>